<evidence type="ECO:0000256" key="4">
    <source>
        <dbReference type="SAM" id="Phobius"/>
    </source>
</evidence>
<comment type="similarity">
    <text evidence="3">Belongs to the ustYa family.</text>
</comment>
<keyword evidence="6" id="KW-1185">Reference proteome</keyword>
<comment type="pathway">
    <text evidence="1">Mycotoxin biosynthesis.</text>
</comment>
<keyword evidence="4" id="KW-1133">Transmembrane helix</keyword>
<dbReference type="PANTHER" id="PTHR33365">
    <property type="entry name" value="YALI0B05434P"/>
    <property type="match status" value="1"/>
</dbReference>
<sequence length="267" mass="30375">MTMEQGMGHLPLGVGVEDVFISSESGVSMIAQLMRIKLREQEYTFAVKMRDVVLFAALLAFPVSFIIILTKRRDIIGYGHVGRHSPSVPPKTKSFKHQSKFWSFEDGDFANVSVAEWRRTISEWKRIRPYGGGFLQVEMSEQNILPRPIRLDVTKQVPMYSLSIFHQLHCLTAIFSDYVTIGEGEVPKIPPSHTLHCFDYLRQAIMCYGDSTLEHVVSGKGRETLEYGYESPRMCKDFNAVLGYAWDHNVVEIGDLPHKSDKHGGHR</sequence>
<evidence type="ECO:0000256" key="2">
    <source>
        <dbReference type="ARBA" id="ARBA00023002"/>
    </source>
</evidence>
<dbReference type="GO" id="GO:0043386">
    <property type="term" value="P:mycotoxin biosynthetic process"/>
    <property type="evidence" value="ECO:0007669"/>
    <property type="project" value="InterPro"/>
</dbReference>
<evidence type="ECO:0000256" key="1">
    <source>
        <dbReference type="ARBA" id="ARBA00004685"/>
    </source>
</evidence>
<dbReference type="InterPro" id="IPR021765">
    <property type="entry name" value="UstYa-like"/>
</dbReference>
<dbReference type="EMBL" id="SNSC02000002">
    <property type="protein sequence ID" value="TID26408.1"/>
    <property type="molecule type" value="Genomic_DNA"/>
</dbReference>
<dbReference type="AlphaFoldDB" id="A0A4Z1PAK3"/>
<keyword evidence="4" id="KW-0812">Transmembrane</keyword>
<evidence type="ECO:0000313" key="6">
    <source>
        <dbReference type="Proteomes" id="UP000298493"/>
    </source>
</evidence>
<feature type="transmembrane region" description="Helical" evidence="4">
    <location>
        <begin position="52"/>
        <end position="70"/>
    </location>
</feature>
<name>A0A4Z1PAK3_9PEZI</name>
<protein>
    <submittedName>
        <fullName evidence="5">Uncharacterized protein</fullName>
    </submittedName>
</protein>
<dbReference type="GO" id="GO:0016491">
    <property type="term" value="F:oxidoreductase activity"/>
    <property type="evidence" value="ECO:0007669"/>
    <property type="project" value="UniProtKB-KW"/>
</dbReference>
<keyword evidence="2" id="KW-0560">Oxidoreductase</keyword>
<reference evidence="5 6" key="1">
    <citation type="submission" date="2019-04" db="EMBL/GenBank/DDBJ databases">
        <title>High contiguity whole genome sequence and gene annotation resource for two Venturia nashicola isolates.</title>
        <authorList>
            <person name="Prokchorchik M."/>
            <person name="Won K."/>
            <person name="Lee Y."/>
            <person name="Choi E.D."/>
            <person name="Segonzac C."/>
            <person name="Sohn K.H."/>
        </authorList>
    </citation>
    <scope>NUCLEOTIDE SEQUENCE [LARGE SCALE GENOMIC DNA]</scope>
    <source>
        <strain evidence="5 6">PRI2</strain>
    </source>
</reference>
<dbReference type="STRING" id="86259.A0A4Z1PAK3"/>
<keyword evidence="4" id="KW-0472">Membrane</keyword>
<gene>
    <name evidence="5" type="ORF">E6O75_ATG00901</name>
</gene>
<proteinExistence type="inferred from homology"/>
<dbReference type="Proteomes" id="UP000298493">
    <property type="component" value="Unassembled WGS sequence"/>
</dbReference>
<comment type="caution">
    <text evidence="5">The sequence shown here is derived from an EMBL/GenBank/DDBJ whole genome shotgun (WGS) entry which is preliminary data.</text>
</comment>
<dbReference type="PANTHER" id="PTHR33365:SF11">
    <property type="entry name" value="TAT PATHWAY SIGNAL SEQUENCE"/>
    <property type="match status" value="1"/>
</dbReference>
<accession>A0A4Z1PAK3</accession>
<evidence type="ECO:0000256" key="3">
    <source>
        <dbReference type="ARBA" id="ARBA00035112"/>
    </source>
</evidence>
<organism evidence="5 6">
    <name type="scientific">Venturia nashicola</name>
    <dbReference type="NCBI Taxonomy" id="86259"/>
    <lineage>
        <taxon>Eukaryota</taxon>
        <taxon>Fungi</taxon>
        <taxon>Dikarya</taxon>
        <taxon>Ascomycota</taxon>
        <taxon>Pezizomycotina</taxon>
        <taxon>Dothideomycetes</taxon>
        <taxon>Pleosporomycetidae</taxon>
        <taxon>Venturiales</taxon>
        <taxon>Venturiaceae</taxon>
        <taxon>Venturia</taxon>
    </lineage>
</organism>
<dbReference type="Pfam" id="PF11807">
    <property type="entry name" value="UstYa"/>
    <property type="match status" value="1"/>
</dbReference>
<evidence type="ECO:0000313" key="5">
    <source>
        <dbReference type="EMBL" id="TID26408.1"/>
    </source>
</evidence>
<dbReference type="OrthoDB" id="3687641at2759"/>